<proteinExistence type="inferred from homology"/>
<evidence type="ECO:0000259" key="10">
    <source>
        <dbReference type="PROSITE" id="PS51747"/>
    </source>
</evidence>
<comment type="catalytic activity">
    <reaction evidence="9">
        <text>cytidine + H2O + H(+) = uridine + NH4(+)</text>
        <dbReference type="Rhea" id="RHEA:16069"/>
        <dbReference type="ChEBI" id="CHEBI:15377"/>
        <dbReference type="ChEBI" id="CHEBI:15378"/>
        <dbReference type="ChEBI" id="CHEBI:16704"/>
        <dbReference type="ChEBI" id="CHEBI:17562"/>
        <dbReference type="ChEBI" id="CHEBI:28938"/>
        <dbReference type="EC" id="3.5.4.5"/>
    </reaction>
</comment>
<dbReference type="GO" id="GO:0055086">
    <property type="term" value="P:nucleobase-containing small molecule metabolic process"/>
    <property type="evidence" value="ECO:0007669"/>
    <property type="project" value="UniProtKB-ARBA"/>
</dbReference>
<dbReference type="SUPFAM" id="SSF53927">
    <property type="entry name" value="Cytidine deaminase-like"/>
    <property type="match status" value="1"/>
</dbReference>
<dbReference type="EMBL" id="UINC01007490">
    <property type="protein sequence ID" value="SVA33612.1"/>
    <property type="molecule type" value="Genomic_DNA"/>
</dbReference>
<keyword evidence="7" id="KW-0862">Zinc</keyword>
<dbReference type="GO" id="GO:0008270">
    <property type="term" value="F:zinc ion binding"/>
    <property type="evidence" value="ECO:0007669"/>
    <property type="project" value="InterPro"/>
</dbReference>
<dbReference type="AlphaFoldDB" id="A0A381UZR8"/>
<accession>A0A381UZR8</accession>
<dbReference type="InterPro" id="IPR016192">
    <property type="entry name" value="APOBEC/CMP_deaminase_Zn-bd"/>
</dbReference>
<gene>
    <name evidence="11" type="ORF">METZ01_LOCUS86466</name>
</gene>
<dbReference type="PANTHER" id="PTHR11644">
    <property type="entry name" value="CYTIDINE DEAMINASE"/>
    <property type="match status" value="1"/>
</dbReference>
<feature type="domain" description="CMP/dCMP-type deaminase" evidence="10">
    <location>
        <begin position="9"/>
        <end position="136"/>
    </location>
</feature>
<comment type="cofactor">
    <cofactor evidence="1">
        <name>Zn(2+)</name>
        <dbReference type="ChEBI" id="CHEBI:29105"/>
    </cofactor>
</comment>
<dbReference type="InterPro" id="IPR050202">
    <property type="entry name" value="Cyt/Deoxycyt_deaminase"/>
</dbReference>
<dbReference type="PANTHER" id="PTHR11644:SF2">
    <property type="entry name" value="CYTIDINE DEAMINASE"/>
    <property type="match status" value="1"/>
</dbReference>
<dbReference type="FunFam" id="3.40.140.10:FF:000008">
    <property type="entry name" value="Cytidine deaminase"/>
    <property type="match status" value="1"/>
</dbReference>
<evidence type="ECO:0000256" key="2">
    <source>
        <dbReference type="ARBA" id="ARBA00003949"/>
    </source>
</evidence>
<evidence type="ECO:0000256" key="6">
    <source>
        <dbReference type="ARBA" id="ARBA00022801"/>
    </source>
</evidence>
<evidence type="ECO:0000256" key="5">
    <source>
        <dbReference type="ARBA" id="ARBA00022723"/>
    </source>
</evidence>
<dbReference type="InterPro" id="IPR002125">
    <property type="entry name" value="CMP_dCMP_dom"/>
</dbReference>
<dbReference type="NCBIfam" id="TIGR01354">
    <property type="entry name" value="cyt_deam_tetra"/>
    <property type="match status" value="1"/>
</dbReference>
<evidence type="ECO:0000256" key="3">
    <source>
        <dbReference type="ARBA" id="ARBA00006576"/>
    </source>
</evidence>
<evidence type="ECO:0000256" key="1">
    <source>
        <dbReference type="ARBA" id="ARBA00001947"/>
    </source>
</evidence>
<dbReference type="PROSITE" id="PS51747">
    <property type="entry name" value="CYT_DCMP_DEAMINASES_2"/>
    <property type="match status" value="1"/>
</dbReference>
<feature type="non-terminal residue" evidence="11">
    <location>
        <position position="1"/>
    </location>
</feature>
<dbReference type="GO" id="GO:0004126">
    <property type="term" value="F:cytidine deaminase activity"/>
    <property type="evidence" value="ECO:0007669"/>
    <property type="project" value="UniProtKB-EC"/>
</dbReference>
<keyword evidence="6" id="KW-0378">Hydrolase</keyword>
<evidence type="ECO:0000313" key="11">
    <source>
        <dbReference type="EMBL" id="SVA33612.1"/>
    </source>
</evidence>
<dbReference type="GO" id="GO:0042802">
    <property type="term" value="F:identical protein binding"/>
    <property type="evidence" value="ECO:0007669"/>
    <property type="project" value="UniProtKB-ARBA"/>
</dbReference>
<dbReference type="PROSITE" id="PS00903">
    <property type="entry name" value="CYT_DCMP_DEAMINASES_1"/>
    <property type="match status" value="1"/>
</dbReference>
<dbReference type="Pfam" id="PF00383">
    <property type="entry name" value="dCMP_cyt_deam_1"/>
    <property type="match status" value="1"/>
</dbReference>
<dbReference type="Gene3D" id="3.40.140.10">
    <property type="entry name" value="Cytidine Deaminase, domain 2"/>
    <property type="match status" value="1"/>
</dbReference>
<name>A0A381UZR8_9ZZZZ</name>
<dbReference type="GO" id="GO:0005829">
    <property type="term" value="C:cytosol"/>
    <property type="evidence" value="ECO:0007669"/>
    <property type="project" value="TreeGrafter"/>
</dbReference>
<evidence type="ECO:0000256" key="8">
    <source>
        <dbReference type="ARBA" id="ARBA00032005"/>
    </source>
</evidence>
<keyword evidence="5" id="KW-0479">Metal-binding</keyword>
<sequence length="138" mass="15054">VLKKIMISDNFERLFKACKEVREQAHVPYSNFKVGAAFLTEDKNIITGCNVENAAYPQSQCAEASAIGNLISQGYKSIKEVVVIGSGDLLSSPCGGCRQRIREFASLNVKIHMCNGSGHMKTSTLEELLPDSFGPENL</sequence>
<evidence type="ECO:0000256" key="4">
    <source>
        <dbReference type="ARBA" id="ARBA00012783"/>
    </source>
</evidence>
<protein>
    <recommendedName>
        <fullName evidence="4">cytidine deaminase</fullName>
        <ecNumber evidence="4">3.5.4.5</ecNumber>
    </recommendedName>
    <alternativeName>
        <fullName evidence="8">Cytidine aminohydrolase</fullName>
    </alternativeName>
</protein>
<dbReference type="InterPro" id="IPR006262">
    <property type="entry name" value="Cyt_deam_tetra"/>
</dbReference>
<dbReference type="CDD" id="cd01283">
    <property type="entry name" value="cytidine_deaminase"/>
    <property type="match status" value="1"/>
</dbReference>
<evidence type="ECO:0000256" key="9">
    <source>
        <dbReference type="ARBA" id="ARBA00049558"/>
    </source>
</evidence>
<dbReference type="InterPro" id="IPR016193">
    <property type="entry name" value="Cytidine_deaminase-like"/>
</dbReference>
<evidence type="ECO:0000256" key="7">
    <source>
        <dbReference type="ARBA" id="ARBA00022833"/>
    </source>
</evidence>
<dbReference type="GO" id="GO:0072527">
    <property type="term" value="P:pyrimidine-containing compound metabolic process"/>
    <property type="evidence" value="ECO:0007669"/>
    <property type="project" value="UniProtKB-ARBA"/>
</dbReference>
<reference evidence="11" key="1">
    <citation type="submission" date="2018-05" db="EMBL/GenBank/DDBJ databases">
        <authorList>
            <person name="Lanie J.A."/>
            <person name="Ng W.-L."/>
            <person name="Kazmierczak K.M."/>
            <person name="Andrzejewski T.M."/>
            <person name="Davidsen T.M."/>
            <person name="Wayne K.J."/>
            <person name="Tettelin H."/>
            <person name="Glass J.I."/>
            <person name="Rusch D."/>
            <person name="Podicherti R."/>
            <person name="Tsui H.-C.T."/>
            <person name="Winkler M.E."/>
        </authorList>
    </citation>
    <scope>NUCLEOTIDE SEQUENCE</scope>
</reference>
<comment type="function">
    <text evidence="2">This enzyme scavenges exogenous and endogenous cytidine and 2'-deoxycytidine for UMP synthesis.</text>
</comment>
<organism evidence="11">
    <name type="scientific">marine metagenome</name>
    <dbReference type="NCBI Taxonomy" id="408172"/>
    <lineage>
        <taxon>unclassified sequences</taxon>
        <taxon>metagenomes</taxon>
        <taxon>ecological metagenomes</taxon>
    </lineage>
</organism>
<comment type="similarity">
    <text evidence="3">Belongs to the cytidine and deoxycytidylate deaminase family.</text>
</comment>
<dbReference type="NCBIfam" id="NF004064">
    <property type="entry name" value="PRK05578.1"/>
    <property type="match status" value="1"/>
</dbReference>
<dbReference type="EC" id="3.5.4.5" evidence="4"/>